<evidence type="ECO:0000259" key="4">
    <source>
        <dbReference type="PROSITE" id="PS50893"/>
    </source>
</evidence>
<dbReference type="Pfam" id="PF00005">
    <property type="entry name" value="ABC_tran"/>
    <property type="match status" value="1"/>
</dbReference>
<dbReference type="InterPro" id="IPR008995">
    <property type="entry name" value="Mo/tungstate-bd_C_term_dom"/>
</dbReference>
<dbReference type="Pfam" id="PF08402">
    <property type="entry name" value="TOBE_2"/>
    <property type="match status" value="1"/>
</dbReference>
<dbReference type="InterPro" id="IPR012340">
    <property type="entry name" value="NA-bd_OB-fold"/>
</dbReference>
<dbReference type="GO" id="GO:0005524">
    <property type="term" value="F:ATP binding"/>
    <property type="evidence" value="ECO:0007669"/>
    <property type="project" value="UniProtKB-KW"/>
</dbReference>
<name>A0A7C5DX64_9BACT</name>
<dbReference type="Gene3D" id="3.40.50.300">
    <property type="entry name" value="P-loop containing nucleotide triphosphate hydrolases"/>
    <property type="match status" value="1"/>
</dbReference>
<dbReference type="InterPro" id="IPR027417">
    <property type="entry name" value="P-loop_NTPase"/>
</dbReference>
<dbReference type="GO" id="GO:0043190">
    <property type="term" value="C:ATP-binding cassette (ABC) transporter complex"/>
    <property type="evidence" value="ECO:0007669"/>
    <property type="project" value="InterPro"/>
</dbReference>
<keyword evidence="3 5" id="KW-0067">ATP-binding</keyword>
<evidence type="ECO:0000256" key="3">
    <source>
        <dbReference type="ARBA" id="ARBA00022840"/>
    </source>
</evidence>
<dbReference type="SUPFAM" id="SSF50331">
    <property type="entry name" value="MOP-like"/>
    <property type="match status" value="1"/>
</dbReference>
<protein>
    <submittedName>
        <fullName evidence="5">ABC transporter ATP-binding protein</fullName>
    </submittedName>
</protein>
<dbReference type="Gene3D" id="2.40.50.100">
    <property type="match status" value="1"/>
</dbReference>
<dbReference type="EMBL" id="DRTH01000236">
    <property type="protein sequence ID" value="HHF08896.1"/>
    <property type="molecule type" value="Genomic_DNA"/>
</dbReference>
<sequence>MKSVSVTLKNISKVFKGFEGQDINAVDDVSFSVKPGEFVTLLGPSGCGKTTTLRMIAGFETPTKGKILIGEGDVTFIPPWKRDIAMVFQSYGLFPHMSVGNNVAYGLKMRKMDKAKIKEQVSSILELVGLKGFEHRPPSSLSGGQQQRVALARALVVEPSVLLFDEPLSNLDVLLREQMRVEIRRIQKQVGITALYVTHDRTEAMTLSDRIVVMNDGKIMQIGSPNEVYEKPNSKFVANFMGKIAFFPIEIKAVESESVKVSIKGKELLLKKGIEISENVKYVLGCRPEGLYLKTPGKGHIEGKVITNVYLGNYVESYVKTEFGEVMVKAEAETSGSFEEGAPVSISIKEERAKLIPDD</sequence>
<dbReference type="SUPFAM" id="SSF52540">
    <property type="entry name" value="P-loop containing nucleoside triphosphate hydrolases"/>
    <property type="match status" value="1"/>
</dbReference>
<keyword evidence="2" id="KW-0547">Nucleotide-binding</keyword>
<dbReference type="PROSITE" id="PS50893">
    <property type="entry name" value="ABC_TRANSPORTER_2"/>
    <property type="match status" value="1"/>
</dbReference>
<dbReference type="PANTHER" id="PTHR42781">
    <property type="entry name" value="SPERMIDINE/PUTRESCINE IMPORT ATP-BINDING PROTEIN POTA"/>
    <property type="match status" value="1"/>
</dbReference>
<evidence type="ECO:0000256" key="2">
    <source>
        <dbReference type="ARBA" id="ARBA00022741"/>
    </source>
</evidence>
<reference evidence="5" key="1">
    <citation type="journal article" date="2020" name="mSystems">
        <title>Genome- and Community-Level Interaction Insights into Carbon Utilization and Element Cycling Functions of Hydrothermarchaeota in Hydrothermal Sediment.</title>
        <authorList>
            <person name="Zhou Z."/>
            <person name="Liu Y."/>
            <person name="Xu W."/>
            <person name="Pan J."/>
            <person name="Luo Z.H."/>
            <person name="Li M."/>
        </authorList>
    </citation>
    <scope>NUCLEOTIDE SEQUENCE [LARGE SCALE GENOMIC DNA]</scope>
    <source>
        <strain evidence="5">HyVt-80</strain>
    </source>
</reference>
<dbReference type="GO" id="GO:0140359">
    <property type="term" value="F:ABC-type transporter activity"/>
    <property type="evidence" value="ECO:0007669"/>
    <property type="project" value="UniProtKB-ARBA"/>
</dbReference>
<dbReference type="FunFam" id="3.40.50.300:FF:000042">
    <property type="entry name" value="Maltose/maltodextrin ABC transporter, ATP-binding protein"/>
    <property type="match status" value="1"/>
</dbReference>
<dbReference type="SMART" id="SM00382">
    <property type="entry name" value="AAA"/>
    <property type="match status" value="1"/>
</dbReference>
<accession>A0A7C5DX64</accession>
<feature type="domain" description="ABC transporter" evidence="4">
    <location>
        <begin position="6"/>
        <end position="241"/>
    </location>
</feature>
<organism evidence="5">
    <name type="scientific">Kosmotoga arenicorallina</name>
    <dbReference type="NCBI Taxonomy" id="688066"/>
    <lineage>
        <taxon>Bacteria</taxon>
        <taxon>Thermotogati</taxon>
        <taxon>Thermotogota</taxon>
        <taxon>Thermotogae</taxon>
        <taxon>Kosmotogales</taxon>
        <taxon>Kosmotogaceae</taxon>
        <taxon>Kosmotoga</taxon>
    </lineage>
</organism>
<evidence type="ECO:0000256" key="1">
    <source>
        <dbReference type="ARBA" id="ARBA00022448"/>
    </source>
</evidence>
<proteinExistence type="predicted"/>
<gene>
    <name evidence="5" type="ORF">ENL26_03935</name>
</gene>
<dbReference type="PANTHER" id="PTHR42781:SF4">
    <property type="entry name" value="SPERMIDINE_PUTRESCINE IMPORT ATP-BINDING PROTEIN POTA"/>
    <property type="match status" value="1"/>
</dbReference>
<evidence type="ECO:0000313" key="5">
    <source>
        <dbReference type="EMBL" id="HHF08896.1"/>
    </source>
</evidence>
<dbReference type="InterPro" id="IPR003439">
    <property type="entry name" value="ABC_transporter-like_ATP-bd"/>
</dbReference>
<comment type="caution">
    <text evidence="5">The sequence shown here is derived from an EMBL/GenBank/DDBJ whole genome shotgun (WGS) entry which is preliminary data.</text>
</comment>
<dbReference type="Proteomes" id="UP000886129">
    <property type="component" value="Unassembled WGS sequence"/>
</dbReference>
<dbReference type="InterPro" id="IPR017871">
    <property type="entry name" value="ABC_transporter-like_CS"/>
</dbReference>
<dbReference type="AlphaFoldDB" id="A0A7C5DX64"/>
<dbReference type="GO" id="GO:0016887">
    <property type="term" value="F:ATP hydrolysis activity"/>
    <property type="evidence" value="ECO:0007669"/>
    <property type="project" value="InterPro"/>
</dbReference>
<keyword evidence="1" id="KW-0813">Transport</keyword>
<dbReference type="Gene3D" id="2.40.50.140">
    <property type="entry name" value="Nucleic acid-binding proteins"/>
    <property type="match status" value="1"/>
</dbReference>
<dbReference type="InterPro" id="IPR003593">
    <property type="entry name" value="AAA+_ATPase"/>
</dbReference>
<dbReference type="InterPro" id="IPR050093">
    <property type="entry name" value="ABC_SmlMolc_Importer"/>
</dbReference>
<dbReference type="InterPro" id="IPR013611">
    <property type="entry name" value="Transp-assoc_OB_typ2"/>
</dbReference>
<dbReference type="PROSITE" id="PS00211">
    <property type="entry name" value="ABC_TRANSPORTER_1"/>
    <property type="match status" value="1"/>
</dbReference>